<evidence type="ECO:0000313" key="1">
    <source>
        <dbReference type="EMBL" id="MFC3862517.1"/>
    </source>
</evidence>
<sequence length="85" mass="9585">MQNTLQVRPPARTRTWEATVDDRPYGEYWGSTTYLITMTRDSSAPNGFRAVINGENADVRRAGQLLESASKRTVLHEELMEEVAA</sequence>
<keyword evidence="2" id="KW-1185">Reference proteome</keyword>
<protein>
    <submittedName>
        <fullName evidence="1">Uncharacterized protein</fullName>
    </submittedName>
</protein>
<evidence type="ECO:0000313" key="2">
    <source>
        <dbReference type="Proteomes" id="UP001595748"/>
    </source>
</evidence>
<comment type="caution">
    <text evidence="1">The sequence shown here is derived from an EMBL/GenBank/DDBJ whole genome shotgun (WGS) entry which is preliminary data.</text>
</comment>
<dbReference type="EMBL" id="JBHRZF010000200">
    <property type="protein sequence ID" value="MFC3862517.1"/>
    <property type="molecule type" value="Genomic_DNA"/>
</dbReference>
<organism evidence="1 2">
    <name type="scientific">Deinococcus antarcticus</name>
    <dbReference type="NCBI Taxonomy" id="1298767"/>
    <lineage>
        <taxon>Bacteria</taxon>
        <taxon>Thermotogati</taxon>
        <taxon>Deinococcota</taxon>
        <taxon>Deinococci</taxon>
        <taxon>Deinococcales</taxon>
        <taxon>Deinococcaceae</taxon>
        <taxon>Deinococcus</taxon>
    </lineage>
</organism>
<reference evidence="2" key="1">
    <citation type="journal article" date="2019" name="Int. J. Syst. Evol. Microbiol.">
        <title>The Global Catalogue of Microorganisms (GCM) 10K type strain sequencing project: providing services to taxonomists for standard genome sequencing and annotation.</title>
        <authorList>
            <consortium name="The Broad Institute Genomics Platform"/>
            <consortium name="The Broad Institute Genome Sequencing Center for Infectious Disease"/>
            <person name="Wu L."/>
            <person name="Ma J."/>
        </authorList>
    </citation>
    <scope>NUCLEOTIDE SEQUENCE [LARGE SCALE GENOMIC DNA]</scope>
    <source>
        <strain evidence="2">CCTCC AB 2013263</strain>
    </source>
</reference>
<gene>
    <name evidence="1" type="ORF">ACFOPQ_17275</name>
</gene>
<name>A0ABV8AE40_9DEIO</name>
<proteinExistence type="predicted"/>
<dbReference type="RefSeq" id="WP_380080473.1">
    <property type="nucleotide sequence ID" value="NZ_JBHRZF010000200.1"/>
</dbReference>
<accession>A0ABV8AE40</accession>
<dbReference type="Proteomes" id="UP001595748">
    <property type="component" value="Unassembled WGS sequence"/>
</dbReference>